<gene>
    <name evidence="3" type="ORF">CYCCA115_LOCUS13666</name>
</gene>
<feature type="region of interest" description="Disordered" evidence="1">
    <location>
        <begin position="338"/>
        <end position="359"/>
    </location>
</feature>
<dbReference type="Pfam" id="PF20710">
    <property type="entry name" value="DUF6824"/>
    <property type="match status" value="1"/>
</dbReference>
<reference evidence="3" key="1">
    <citation type="submission" date="2023-08" db="EMBL/GenBank/DDBJ databases">
        <authorList>
            <person name="Audoor S."/>
            <person name="Bilcke G."/>
        </authorList>
    </citation>
    <scope>NUCLEOTIDE SEQUENCE</scope>
</reference>
<dbReference type="AlphaFoldDB" id="A0AAD2FT81"/>
<protein>
    <recommendedName>
        <fullName evidence="2">DUF6824 domain-containing protein</fullName>
    </recommendedName>
</protein>
<feature type="domain" description="DUF6824" evidence="2">
    <location>
        <begin position="14"/>
        <end position="98"/>
    </location>
</feature>
<dbReference type="EMBL" id="CAKOGP040001813">
    <property type="protein sequence ID" value="CAJ1952677.1"/>
    <property type="molecule type" value="Genomic_DNA"/>
</dbReference>
<evidence type="ECO:0000313" key="3">
    <source>
        <dbReference type="EMBL" id="CAJ1952677.1"/>
    </source>
</evidence>
<evidence type="ECO:0000313" key="4">
    <source>
        <dbReference type="Proteomes" id="UP001295423"/>
    </source>
</evidence>
<evidence type="ECO:0000256" key="1">
    <source>
        <dbReference type="SAM" id="MobiDB-lite"/>
    </source>
</evidence>
<feature type="region of interest" description="Disordered" evidence="1">
    <location>
        <begin position="238"/>
        <end position="273"/>
    </location>
</feature>
<dbReference type="Proteomes" id="UP001295423">
    <property type="component" value="Unassembled WGS sequence"/>
</dbReference>
<accession>A0AAD2FT81</accession>
<keyword evidence="4" id="KW-1185">Reference proteome</keyword>
<feature type="region of interest" description="Disordered" evidence="1">
    <location>
        <begin position="199"/>
        <end position="221"/>
    </location>
</feature>
<feature type="compositionally biased region" description="Polar residues" evidence="1">
    <location>
        <begin position="299"/>
        <end position="314"/>
    </location>
</feature>
<name>A0AAD2FT81_9STRA</name>
<dbReference type="InterPro" id="IPR049227">
    <property type="entry name" value="DUF6824"/>
</dbReference>
<feature type="region of interest" description="Disordered" evidence="1">
    <location>
        <begin position="292"/>
        <end position="314"/>
    </location>
</feature>
<organism evidence="3 4">
    <name type="scientific">Cylindrotheca closterium</name>
    <dbReference type="NCBI Taxonomy" id="2856"/>
    <lineage>
        <taxon>Eukaryota</taxon>
        <taxon>Sar</taxon>
        <taxon>Stramenopiles</taxon>
        <taxon>Ochrophyta</taxon>
        <taxon>Bacillariophyta</taxon>
        <taxon>Bacillariophyceae</taxon>
        <taxon>Bacillariophycidae</taxon>
        <taxon>Bacillariales</taxon>
        <taxon>Bacillariaceae</taxon>
        <taxon>Cylindrotheca</taxon>
    </lineage>
</organism>
<evidence type="ECO:0000259" key="2">
    <source>
        <dbReference type="Pfam" id="PF20710"/>
    </source>
</evidence>
<proteinExistence type="predicted"/>
<comment type="caution">
    <text evidence="3">The sequence shown here is derived from an EMBL/GenBank/DDBJ whole genome shotgun (WGS) entry which is preliminary data.</text>
</comment>
<sequence>MIFFPEGYEPTNKDILCGRGKGNLRHEGNQHFMEIIRANLKRYTNAPKRIDKSLVVSLIVSSLKDDGYKFVRQDTKSRMWFQLSEPQVHEKAGHAIRDILKKGGNAVQQQSQSKQAINTNSNFDSAQTNEPDIVASQILSTALKVSKLVEKSKLDFTALSSGQTMAPDYVASSDPQRRNSREYRRSSIVRLFDELSPEEPADALSSGGFMNDQPLPIDARNSGALRTSDMMQVFESLANSTSDAPHQQQQKQVEEEEESIITPRSKRMGSSSREFRRSELLQFLDFNEDELMEPEEQAQDTPSTDQPLSMDTRTSDTLNSLFKDQEDIFSNLQNVFGSLPDAENADQSPQEMEERNSRASQVLSELLKRQEGIFEEFQNFEAEFDVQ</sequence>